<evidence type="ECO:0000259" key="2">
    <source>
        <dbReference type="Pfam" id="PF07833"/>
    </source>
</evidence>
<keyword evidence="1" id="KW-0732">Signal</keyword>
<gene>
    <name evidence="3" type="ORF">KB449_20840</name>
</gene>
<feature type="domain" description="Copper amine oxidase-like N-terminal" evidence="2">
    <location>
        <begin position="55"/>
        <end position="150"/>
    </location>
</feature>
<dbReference type="InterPro" id="IPR036582">
    <property type="entry name" value="Mao_N_sf"/>
</dbReference>
<dbReference type="Gene3D" id="3.30.457.10">
    <property type="entry name" value="Copper amine oxidase-like, N-terminal domain"/>
    <property type="match status" value="1"/>
</dbReference>
<dbReference type="Proteomes" id="UP001161691">
    <property type="component" value="Unassembled WGS sequence"/>
</dbReference>
<dbReference type="Pfam" id="PF07833">
    <property type="entry name" value="Cu_amine_oxidN1"/>
    <property type="match status" value="1"/>
</dbReference>
<comment type="caution">
    <text evidence="3">The sequence shown here is derived from an EMBL/GenBank/DDBJ whole genome shotgun (WGS) entry which is preliminary data.</text>
</comment>
<evidence type="ECO:0000313" key="3">
    <source>
        <dbReference type="EMBL" id="MDI4647430.1"/>
    </source>
</evidence>
<sequence length="337" mass="35976">MGNWTSLMAAAALLLSMPVMPGAVAAAGIPALTAGAIPVAAKAAQTPVKVIVTVGEAASVEIPAKIRQGRTLVPFRPFFSALGGQVKWEDDTNVATATIDGNTAAITAGASKFVFNGEEYLLSQPASMSAGTLYVPLGSVSLPLGARIAAGGSPFTVRVDYERVEEETEEWPDKRLAQLMDAVFERQAELMDGLGAMSLSGSVENRRVLLQIRSYGEVERKLGDAELTAVRAAIYRIAGEAFPLEIDVAECCTRDPDIQGVVEKVDTASKTIQVSGAFRGIAREYPLTISLFEDAKLLIEGSEVERVFTERMVGKTIRAWVTGMWTSSYTAVKVELK</sequence>
<organism evidence="3 4">
    <name type="scientific">Cohnella hashimotonis</name>
    <dbReference type="NCBI Taxonomy" id="2826895"/>
    <lineage>
        <taxon>Bacteria</taxon>
        <taxon>Bacillati</taxon>
        <taxon>Bacillota</taxon>
        <taxon>Bacilli</taxon>
        <taxon>Bacillales</taxon>
        <taxon>Paenibacillaceae</taxon>
        <taxon>Cohnella</taxon>
    </lineage>
</organism>
<dbReference type="InterPro" id="IPR012854">
    <property type="entry name" value="Cu_amine_oxidase-like_N"/>
</dbReference>
<feature type="signal peptide" evidence="1">
    <location>
        <begin position="1"/>
        <end position="25"/>
    </location>
</feature>
<name>A0ABT6TKS4_9BACL</name>
<proteinExistence type="predicted"/>
<reference evidence="3" key="1">
    <citation type="submission" date="2023-04" db="EMBL/GenBank/DDBJ databases">
        <title>Comparative genomic analysis of Cohnella hashimotonis sp. nov., isolated from the International Space Station.</title>
        <authorList>
            <person name="Venkateswaran K."/>
            <person name="Simpson A."/>
        </authorList>
    </citation>
    <scope>NUCLEOTIDE SEQUENCE</scope>
    <source>
        <strain evidence="3">F6_2S_P_1</strain>
    </source>
</reference>
<protein>
    <submittedName>
        <fullName evidence="3">Copper amine oxidase N-terminal domain-containing protein</fullName>
    </submittedName>
</protein>
<evidence type="ECO:0000256" key="1">
    <source>
        <dbReference type="SAM" id="SignalP"/>
    </source>
</evidence>
<feature type="chain" id="PRO_5046587332" evidence="1">
    <location>
        <begin position="26"/>
        <end position="337"/>
    </location>
</feature>
<dbReference type="RefSeq" id="WP_282910194.1">
    <property type="nucleotide sequence ID" value="NZ_JAGRPV010000001.1"/>
</dbReference>
<evidence type="ECO:0000313" key="4">
    <source>
        <dbReference type="Proteomes" id="UP001161691"/>
    </source>
</evidence>
<keyword evidence="4" id="KW-1185">Reference proteome</keyword>
<dbReference type="EMBL" id="JAGRPV010000001">
    <property type="protein sequence ID" value="MDI4647430.1"/>
    <property type="molecule type" value="Genomic_DNA"/>
</dbReference>
<dbReference type="SUPFAM" id="SSF55383">
    <property type="entry name" value="Copper amine oxidase, domain N"/>
    <property type="match status" value="1"/>
</dbReference>
<accession>A0ABT6TKS4</accession>